<comment type="subunit">
    <text evidence="4">The basal body constitutes a major portion of the flagellar organelle and consists of five rings (E,L,P,S, and M) mounted on a central rod. The rod consists of about 26 subunits of FlgG in the distal portion, and FlgB, FlgC and FlgF are thought to build up the proximal portion of the rod with about 6 subunits each.</text>
</comment>
<feature type="domain" description="Flagellar basal body rod protein N-terminal" evidence="5">
    <location>
        <begin position="6"/>
        <end position="35"/>
    </location>
</feature>
<dbReference type="PANTHER" id="PTHR30435:SF19">
    <property type="entry name" value="FLAGELLAR BASAL-BODY ROD PROTEIN FLGG"/>
    <property type="match status" value="1"/>
</dbReference>
<proteinExistence type="inferred from homology"/>
<keyword evidence="8" id="KW-0969">Cilium</keyword>
<dbReference type="InterPro" id="IPR019776">
    <property type="entry name" value="Flagellar_basal_body_rod_CS"/>
</dbReference>
<dbReference type="EMBL" id="JAUYVI010000002">
    <property type="protein sequence ID" value="MDQ7247320.1"/>
    <property type="molecule type" value="Genomic_DNA"/>
</dbReference>
<dbReference type="Pfam" id="PF06429">
    <property type="entry name" value="Flg_bbr_C"/>
    <property type="match status" value="1"/>
</dbReference>
<dbReference type="Proteomes" id="UP001230156">
    <property type="component" value="Unassembled WGS sequence"/>
</dbReference>
<keyword evidence="9" id="KW-1185">Reference proteome</keyword>
<evidence type="ECO:0000256" key="2">
    <source>
        <dbReference type="ARBA" id="ARBA00009677"/>
    </source>
</evidence>
<accession>A0ABU0YJJ6</accession>
<dbReference type="InterPro" id="IPR037925">
    <property type="entry name" value="FlgE/F/G-like"/>
</dbReference>
<dbReference type="PROSITE" id="PS00588">
    <property type="entry name" value="FLAGELLA_BB_ROD"/>
    <property type="match status" value="1"/>
</dbReference>
<evidence type="ECO:0000256" key="3">
    <source>
        <dbReference type="ARBA" id="ARBA00023143"/>
    </source>
</evidence>
<comment type="subcellular location">
    <subcellularLocation>
        <location evidence="1 4">Bacterial flagellum basal body</location>
    </subcellularLocation>
</comment>
<name>A0ABU0YJJ6_9PROT</name>
<evidence type="ECO:0000256" key="4">
    <source>
        <dbReference type="RuleBase" id="RU362116"/>
    </source>
</evidence>
<dbReference type="PANTHER" id="PTHR30435">
    <property type="entry name" value="FLAGELLAR PROTEIN"/>
    <property type="match status" value="1"/>
</dbReference>
<dbReference type="Pfam" id="PF00460">
    <property type="entry name" value="Flg_bb_rod"/>
    <property type="match status" value="1"/>
</dbReference>
<gene>
    <name evidence="8" type="primary">flgF</name>
    <name evidence="8" type="ORF">Q8A70_06565</name>
</gene>
<reference evidence="9" key="1">
    <citation type="submission" date="2023-08" db="EMBL/GenBank/DDBJ databases">
        <title>Rhodospirillaceae gen. nov., a novel taxon isolated from the Yangtze River Yuezi River estuary sludge.</title>
        <authorList>
            <person name="Ruan L."/>
        </authorList>
    </citation>
    <scope>NUCLEOTIDE SEQUENCE [LARGE SCALE GENOMIC DNA]</scope>
    <source>
        <strain evidence="9">R-7</strain>
    </source>
</reference>
<dbReference type="InterPro" id="IPR001444">
    <property type="entry name" value="Flag_bb_rod_N"/>
</dbReference>
<evidence type="ECO:0000259" key="7">
    <source>
        <dbReference type="Pfam" id="PF22692"/>
    </source>
</evidence>
<sequence>METPSYVALSRQTALVRQMDVVANNLANVATPGFKAEAEIFTTVPIRSQSFGAPQKLAYVQDFATARDFSPGPMNPTGNDLDVAIQGNGFFVVQTPNGPRYTRFGHFQLNATGQVVTKQGYPVLAGGAPLQIDPDDGPVQVSGDGTVSADRTQQGNAQVVYGKLDVVDFQNRDTLKPEEGVMFTTDAPPIPVAQPGVVQRMLEQSNVQSVKELTTMISVQRSYEAVQRFIDGEDDRMKRAVNYIIPSS</sequence>
<organism evidence="8 9">
    <name type="scientific">Dongia sedimenti</name>
    <dbReference type="NCBI Taxonomy" id="3064282"/>
    <lineage>
        <taxon>Bacteria</taxon>
        <taxon>Pseudomonadati</taxon>
        <taxon>Pseudomonadota</taxon>
        <taxon>Alphaproteobacteria</taxon>
        <taxon>Rhodospirillales</taxon>
        <taxon>Dongiaceae</taxon>
        <taxon>Dongia</taxon>
    </lineage>
</organism>
<dbReference type="InterPro" id="IPR053967">
    <property type="entry name" value="LlgE_F_G-like_D1"/>
</dbReference>
<dbReference type="NCBIfam" id="TIGR03506">
    <property type="entry name" value="FlgEFG_subfam"/>
    <property type="match status" value="1"/>
</dbReference>
<dbReference type="RefSeq" id="WP_379954720.1">
    <property type="nucleotide sequence ID" value="NZ_JAUYVI010000002.1"/>
</dbReference>
<comment type="similarity">
    <text evidence="2 4">Belongs to the flagella basal body rod proteins family.</text>
</comment>
<dbReference type="GO" id="GO:0016874">
    <property type="term" value="F:ligase activity"/>
    <property type="evidence" value="ECO:0007669"/>
    <property type="project" value="UniProtKB-KW"/>
</dbReference>
<feature type="domain" description="Flagellar basal-body/hook protein C-terminal" evidence="6">
    <location>
        <begin position="199"/>
        <end position="242"/>
    </location>
</feature>
<keyword evidence="8" id="KW-0436">Ligase</keyword>
<evidence type="ECO:0000313" key="9">
    <source>
        <dbReference type="Proteomes" id="UP001230156"/>
    </source>
</evidence>
<dbReference type="InterPro" id="IPR020013">
    <property type="entry name" value="Flagellar_FlgE/F/G"/>
</dbReference>
<dbReference type="Pfam" id="PF22692">
    <property type="entry name" value="LlgE_F_G_D1"/>
    <property type="match status" value="1"/>
</dbReference>
<evidence type="ECO:0000259" key="6">
    <source>
        <dbReference type="Pfam" id="PF06429"/>
    </source>
</evidence>
<dbReference type="NCBIfam" id="TIGR02490">
    <property type="entry name" value="flgF"/>
    <property type="match status" value="1"/>
</dbReference>
<feature type="domain" description="Flagellar hook protein FlgE/F/G-like D1" evidence="7">
    <location>
        <begin position="84"/>
        <end position="149"/>
    </location>
</feature>
<keyword evidence="8" id="KW-0966">Cell projection</keyword>
<keyword evidence="8" id="KW-0282">Flagellum</keyword>
<keyword evidence="3 4" id="KW-0975">Bacterial flagellum</keyword>
<dbReference type="InterPro" id="IPR012836">
    <property type="entry name" value="FlgF"/>
</dbReference>
<dbReference type="SUPFAM" id="SSF117143">
    <property type="entry name" value="Flagellar hook protein flgE"/>
    <property type="match status" value="1"/>
</dbReference>
<evidence type="ECO:0000256" key="1">
    <source>
        <dbReference type="ARBA" id="ARBA00004117"/>
    </source>
</evidence>
<evidence type="ECO:0000259" key="5">
    <source>
        <dbReference type="Pfam" id="PF00460"/>
    </source>
</evidence>
<protein>
    <recommendedName>
        <fullName evidence="4">Flagellar basal-body rod protein FlgF</fullName>
    </recommendedName>
</protein>
<comment type="caution">
    <text evidence="8">The sequence shown here is derived from an EMBL/GenBank/DDBJ whole genome shotgun (WGS) entry which is preliminary data.</text>
</comment>
<dbReference type="InterPro" id="IPR010930">
    <property type="entry name" value="Flg_bb/hook_C_dom"/>
</dbReference>
<evidence type="ECO:0000313" key="8">
    <source>
        <dbReference type="EMBL" id="MDQ7247320.1"/>
    </source>
</evidence>